<dbReference type="Pfam" id="PF13560">
    <property type="entry name" value="HTH_31"/>
    <property type="match status" value="1"/>
</dbReference>
<evidence type="ECO:0000259" key="1">
    <source>
        <dbReference type="PROSITE" id="PS50943"/>
    </source>
</evidence>
<dbReference type="Pfam" id="PF19054">
    <property type="entry name" value="DUF5753"/>
    <property type="match status" value="1"/>
</dbReference>
<evidence type="ECO:0000313" key="2">
    <source>
        <dbReference type="EMBL" id="TQJ05877.1"/>
    </source>
</evidence>
<dbReference type="AlphaFoldDB" id="A0A542DRY4"/>
<dbReference type="InterPro" id="IPR001387">
    <property type="entry name" value="Cro/C1-type_HTH"/>
</dbReference>
<keyword evidence="3" id="KW-1185">Reference proteome</keyword>
<dbReference type="InterPro" id="IPR010982">
    <property type="entry name" value="Lambda_DNA-bd_dom_sf"/>
</dbReference>
<reference evidence="2 3" key="1">
    <citation type="submission" date="2019-06" db="EMBL/GenBank/DDBJ databases">
        <title>Sequencing the genomes of 1000 actinobacteria strains.</title>
        <authorList>
            <person name="Klenk H.-P."/>
        </authorList>
    </citation>
    <scope>NUCLEOTIDE SEQUENCE [LARGE SCALE GENOMIC DNA]</scope>
    <source>
        <strain evidence="2 3">DSM 45679</strain>
    </source>
</reference>
<dbReference type="Proteomes" id="UP000320876">
    <property type="component" value="Unassembled WGS sequence"/>
</dbReference>
<accession>A0A542DRY4</accession>
<dbReference type="RefSeq" id="WP_142001347.1">
    <property type="nucleotide sequence ID" value="NZ_VFML01000001.1"/>
</dbReference>
<dbReference type="PROSITE" id="PS50943">
    <property type="entry name" value="HTH_CROC1"/>
    <property type="match status" value="1"/>
</dbReference>
<organism evidence="2 3">
    <name type="scientific">Amycolatopsis cihanbeyliensis</name>
    <dbReference type="NCBI Taxonomy" id="1128664"/>
    <lineage>
        <taxon>Bacteria</taxon>
        <taxon>Bacillati</taxon>
        <taxon>Actinomycetota</taxon>
        <taxon>Actinomycetes</taxon>
        <taxon>Pseudonocardiales</taxon>
        <taxon>Pseudonocardiaceae</taxon>
        <taxon>Amycolatopsis</taxon>
    </lineage>
</organism>
<dbReference type="OrthoDB" id="5177725at2"/>
<dbReference type="CDD" id="cd00093">
    <property type="entry name" value="HTH_XRE"/>
    <property type="match status" value="1"/>
</dbReference>
<gene>
    <name evidence="2" type="ORF">FB471_5722</name>
</gene>
<protein>
    <submittedName>
        <fullName evidence="2">Helix-turn-helix protein</fullName>
    </submittedName>
</protein>
<dbReference type="InterPro" id="IPR043917">
    <property type="entry name" value="DUF5753"/>
</dbReference>
<comment type="caution">
    <text evidence="2">The sequence shown here is derived from an EMBL/GenBank/DDBJ whole genome shotgun (WGS) entry which is preliminary data.</text>
</comment>
<name>A0A542DRY4_AMYCI</name>
<dbReference type="GO" id="GO:0003677">
    <property type="term" value="F:DNA binding"/>
    <property type="evidence" value="ECO:0007669"/>
    <property type="project" value="InterPro"/>
</dbReference>
<evidence type="ECO:0000313" key="3">
    <source>
        <dbReference type="Proteomes" id="UP000320876"/>
    </source>
</evidence>
<dbReference type="Gene3D" id="1.10.260.40">
    <property type="entry name" value="lambda repressor-like DNA-binding domains"/>
    <property type="match status" value="1"/>
</dbReference>
<proteinExistence type="predicted"/>
<dbReference type="SUPFAM" id="SSF47413">
    <property type="entry name" value="lambda repressor-like DNA-binding domains"/>
    <property type="match status" value="1"/>
</dbReference>
<dbReference type="SMART" id="SM00530">
    <property type="entry name" value="HTH_XRE"/>
    <property type="match status" value="1"/>
</dbReference>
<dbReference type="EMBL" id="VFML01000001">
    <property type="protein sequence ID" value="TQJ05877.1"/>
    <property type="molecule type" value="Genomic_DNA"/>
</dbReference>
<sequence length="288" mass="32895">MTRAHSPLGSQRRLLAALREARDALKLTQKDVAEALEWSVSKLIRIENGSVGLSITDLKALLLHYGITDRDRVESYVELARESKQPAWWDQYRRTSPPEFVKFLGLEASAIRIRQFQFRLVPGLLQVPAYTRSLVLDWSGDSEKAERGVVMRQTRQQRLADKELDHYFILDESVLYRRVTEPDGWREQLDHLRAVAGQPNVHIQILPFKVGVVPGMQSSFAILELSDQVNDYALSLEQPDHDVLFDDSASAEKIADYVKLFFGLEKAALPAEETPRMIDRALARLEEE</sequence>
<feature type="domain" description="HTH cro/C1-type" evidence="1">
    <location>
        <begin position="18"/>
        <end position="72"/>
    </location>
</feature>